<feature type="transmembrane region" description="Helical" evidence="1">
    <location>
        <begin position="20"/>
        <end position="37"/>
    </location>
</feature>
<keyword evidence="2" id="KW-0418">Kinase</keyword>
<dbReference type="Proteomes" id="UP001232445">
    <property type="component" value="Unassembled WGS sequence"/>
</dbReference>
<gene>
    <name evidence="2" type="ORF">J2S00_002626</name>
</gene>
<accession>A0ABU0CTT1</accession>
<keyword evidence="2" id="KW-0808">Transferase</keyword>
<proteinExistence type="predicted"/>
<name>A0ABU0CTT1_9BACI</name>
<sequence length="186" mass="21591">MSKWWRQLRLELKLIFSNRFFLVLPVLFGAWMLYSLMNVPDYKPYNLMINIYDFHKLGHTMSLGAAMLLGILLVRRDSNPTTYDWLGSWPVPPFILVSAKFVAGFLYLSTFTLVMAAVFIGVGYYRGLTWSHMAGALAQYMLQYEWAYAVTLALAMFLAAAIRLRIVYLIGFCAWMFGTYFMDIFF</sequence>
<feature type="transmembrane region" description="Helical" evidence="1">
    <location>
        <begin position="140"/>
        <end position="159"/>
    </location>
</feature>
<keyword evidence="3" id="KW-1185">Reference proteome</keyword>
<feature type="transmembrane region" description="Helical" evidence="1">
    <location>
        <begin position="57"/>
        <end position="74"/>
    </location>
</feature>
<evidence type="ECO:0000313" key="2">
    <source>
        <dbReference type="EMBL" id="MDQ0339833.1"/>
    </source>
</evidence>
<dbReference type="RefSeq" id="WP_307340417.1">
    <property type="nucleotide sequence ID" value="NZ_JAUSUQ010000009.1"/>
</dbReference>
<dbReference type="EMBL" id="JAUSUQ010000009">
    <property type="protein sequence ID" value="MDQ0339833.1"/>
    <property type="molecule type" value="Genomic_DNA"/>
</dbReference>
<organism evidence="2 3">
    <name type="scientific">Caldalkalibacillus uzonensis</name>
    <dbReference type="NCBI Taxonomy" id="353224"/>
    <lineage>
        <taxon>Bacteria</taxon>
        <taxon>Bacillati</taxon>
        <taxon>Bacillota</taxon>
        <taxon>Bacilli</taxon>
        <taxon>Bacillales</taxon>
        <taxon>Bacillaceae</taxon>
        <taxon>Caldalkalibacillus</taxon>
    </lineage>
</organism>
<dbReference type="GO" id="GO:0016301">
    <property type="term" value="F:kinase activity"/>
    <property type="evidence" value="ECO:0007669"/>
    <property type="project" value="UniProtKB-KW"/>
</dbReference>
<keyword evidence="1" id="KW-1133">Transmembrane helix</keyword>
<feature type="transmembrane region" description="Helical" evidence="1">
    <location>
        <begin position="94"/>
        <end position="120"/>
    </location>
</feature>
<reference evidence="2 3" key="1">
    <citation type="submission" date="2023-07" db="EMBL/GenBank/DDBJ databases">
        <title>Genomic Encyclopedia of Type Strains, Phase IV (KMG-IV): sequencing the most valuable type-strain genomes for metagenomic binning, comparative biology and taxonomic classification.</title>
        <authorList>
            <person name="Goeker M."/>
        </authorList>
    </citation>
    <scope>NUCLEOTIDE SEQUENCE [LARGE SCALE GENOMIC DNA]</scope>
    <source>
        <strain evidence="2 3">DSM 17740</strain>
    </source>
</reference>
<feature type="transmembrane region" description="Helical" evidence="1">
    <location>
        <begin position="166"/>
        <end position="185"/>
    </location>
</feature>
<evidence type="ECO:0000256" key="1">
    <source>
        <dbReference type="SAM" id="Phobius"/>
    </source>
</evidence>
<comment type="caution">
    <text evidence="2">The sequence shown here is derived from an EMBL/GenBank/DDBJ whole genome shotgun (WGS) entry which is preliminary data.</text>
</comment>
<evidence type="ECO:0000313" key="3">
    <source>
        <dbReference type="Proteomes" id="UP001232445"/>
    </source>
</evidence>
<protein>
    <submittedName>
        <fullName evidence="2">Signal transduction histidine kinase</fullName>
    </submittedName>
</protein>
<keyword evidence="1" id="KW-0812">Transmembrane</keyword>
<keyword evidence="1" id="KW-0472">Membrane</keyword>